<feature type="domain" description="Solute-binding protein family 5" evidence="5">
    <location>
        <begin position="79"/>
        <end position="438"/>
    </location>
</feature>
<accession>H9UKS9</accession>
<keyword evidence="4" id="KW-0812">Transmembrane</keyword>
<keyword evidence="2" id="KW-0813">Transport</keyword>
<dbReference type="PANTHER" id="PTHR30290">
    <property type="entry name" value="PERIPLASMIC BINDING COMPONENT OF ABC TRANSPORTER"/>
    <property type="match status" value="1"/>
</dbReference>
<dbReference type="CDD" id="cd08499">
    <property type="entry name" value="PBP2_Ylib_like"/>
    <property type="match status" value="1"/>
</dbReference>
<dbReference type="Gene3D" id="3.40.190.10">
    <property type="entry name" value="Periplasmic binding protein-like II"/>
    <property type="match status" value="1"/>
</dbReference>
<evidence type="ECO:0000313" key="7">
    <source>
        <dbReference type="Proteomes" id="UP000007383"/>
    </source>
</evidence>
<evidence type="ECO:0000256" key="4">
    <source>
        <dbReference type="SAM" id="Phobius"/>
    </source>
</evidence>
<name>H9UKS9_SPIAZ</name>
<keyword evidence="3" id="KW-0732">Signal</keyword>
<dbReference type="EMBL" id="CP003282">
    <property type="protein sequence ID" value="AFG38122.1"/>
    <property type="molecule type" value="Genomic_DNA"/>
</dbReference>
<dbReference type="Gene3D" id="3.90.76.10">
    <property type="entry name" value="Dipeptide-binding Protein, Domain 1"/>
    <property type="match status" value="1"/>
</dbReference>
<evidence type="ECO:0000259" key="5">
    <source>
        <dbReference type="Pfam" id="PF00496"/>
    </source>
</evidence>
<gene>
    <name evidence="6" type="ordered locus">Spiaf_2074</name>
</gene>
<dbReference type="PATRIC" id="fig|889378.3.peg.2061"/>
<evidence type="ECO:0000256" key="3">
    <source>
        <dbReference type="ARBA" id="ARBA00022729"/>
    </source>
</evidence>
<dbReference type="RefSeq" id="WP_014456105.1">
    <property type="nucleotide sequence ID" value="NC_017098.1"/>
</dbReference>
<protein>
    <submittedName>
        <fullName evidence="6">ABC-type dipeptide transport system, periplasmic component</fullName>
    </submittedName>
</protein>
<keyword evidence="4" id="KW-1133">Transmembrane helix</keyword>
<dbReference type="AlphaFoldDB" id="H9UKS9"/>
<keyword evidence="4" id="KW-0472">Membrane</keyword>
<dbReference type="PROSITE" id="PS51257">
    <property type="entry name" value="PROKAR_LIPOPROTEIN"/>
    <property type="match status" value="1"/>
</dbReference>
<dbReference type="SUPFAM" id="SSF53850">
    <property type="entry name" value="Periplasmic binding protein-like II"/>
    <property type="match status" value="1"/>
</dbReference>
<dbReference type="InterPro" id="IPR039424">
    <property type="entry name" value="SBP_5"/>
</dbReference>
<dbReference type="HOGENOM" id="CLU_017028_7_4_12"/>
<organism evidence="6 7">
    <name type="scientific">Spirochaeta africana (strain ATCC 700263 / DSM 8902 / Z-7692)</name>
    <dbReference type="NCBI Taxonomy" id="889378"/>
    <lineage>
        <taxon>Bacteria</taxon>
        <taxon>Pseudomonadati</taxon>
        <taxon>Spirochaetota</taxon>
        <taxon>Spirochaetia</taxon>
        <taxon>Spirochaetales</taxon>
        <taxon>Spirochaetaceae</taxon>
        <taxon>Spirochaeta</taxon>
    </lineage>
</organism>
<evidence type="ECO:0000313" key="6">
    <source>
        <dbReference type="EMBL" id="AFG38122.1"/>
    </source>
</evidence>
<dbReference type="GO" id="GO:1904680">
    <property type="term" value="F:peptide transmembrane transporter activity"/>
    <property type="evidence" value="ECO:0007669"/>
    <property type="project" value="TreeGrafter"/>
</dbReference>
<keyword evidence="7" id="KW-1185">Reference proteome</keyword>
<reference evidence="7" key="1">
    <citation type="journal article" date="2013" name="Stand. Genomic Sci.">
        <title>Complete genome sequence of the halophilic bacterium Spirochaeta africana type strain (Z-7692(T)) from the alkaline Lake Magadi in the East African Rift.</title>
        <authorList>
            <person name="Liolos K."/>
            <person name="Abt B."/>
            <person name="Scheuner C."/>
            <person name="Teshima H."/>
            <person name="Held B."/>
            <person name="Lapidus A."/>
            <person name="Nolan M."/>
            <person name="Lucas S."/>
            <person name="Deshpande S."/>
            <person name="Cheng J.F."/>
            <person name="Tapia R."/>
            <person name="Goodwin L.A."/>
            <person name="Pitluck S."/>
            <person name="Pagani I."/>
            <person name="Ivanova N."/>
            <person name="Mavromatis K."/>
            <person name="Mikhailova N."/>
            <person name="Huntemann M."/>
            <person name="Pati A."/>
            <person name="Chen A."/>
            <person name="Palaniappan K."/>
            <person name="Land M."/>
            <person name="Rohde M."/>
            <person name="Tindall B.J."/>
            <person name="Detter J.C."/>
            <person name="Goker M."/>
            <person name="Bristow J."/>
            <person name="Eisen J.A."/>
            <person name="Markowitz V."/>
            <person name="Hugenholtz P."/>
            <person name="Woyke T."/>
            <person name="Klenk H.P."/>
            <person name="Kyrpides N.C."/>
        </authorList>
    </citation>
    <scope>NUCLEOTIDE SEQUENCE</scope>
    <source>
        <strain evidence="7">ATCC 700263 / DSM 8902 / Z-7692</strain>
    </source>
</reference>
<dbReference type="eggNOG" id="COG0747">
    <property type="taxonomic scope" value="Bacteria"/>
</dbReference>
<sequence length="522" mass="57163">MGTATRIATRVAAASMVMLAVFFMMGCGPQETVERDTLTISIGAEPESLDPVNMTSAPAATVGEHVVERLIYMEEDGSLVPMLAESWSANADSTVWTFEIRQGVQFHDGQPLNAEAVAVNLRRFVDPEVGAAYAFLLGSVQEIEAVGEYTLQLTLAEPFAPILSHLSHSFIGIVSPAQLEGLAADDTIEIPVGTGPYIMDSWNRGDSITMSVNENYYGAAPQIENLRFTFVPEASARIVALETGEADAIMAVPPQDTDRLAADPNIDVVYQTSVRTIYIGFNSQREPFTDPLVRQALNYAVDKQLLVDSLFDGNAFVADAPVVDAVFGHASAGPYAYNPDRARELLAEAGYPDGFSMRLLHPTGRYPMDATVAEAVQDMLAEVGVTATLETQEWTSYLSYTAQPVDQATYDAFLLGWGTVTLDSDYGLYALLHTNQWNPNGNNRGFYSNSRVDTLLDTARVETEPSVREELYAEAIELIWEDAPWIFLYNEGQINAVRNNVGGLIHHPLENLSAWDAYFIQD</sequence>
<dbReference type="KEGG" id="sfc:Spiaf_2074"/>
<dbReference type="PANTHER" id="PTHR30290:SF9">
    <property type="entry name" value="OLIGOPEPTIDE-BINDING PROTEIN APPA"/>
    <property type="match status" value="1"/>
</dbReference>
<evidence type="ECO:0000256" key="1">
    <source>
        <dbReference type="ARBA" id="ARBA00005695"/>
    </source>
</evidence>
<dbReference type="InterPro" id="IPR030678">
    <property type="entry name" value="Peptide/Ni-bd"/>
</dbReference>
<dbReference type="GO" id="GO:0030288">
    <property type="term" value="C:outer membrane-bounded periplasmic space"/>
    <property type="evidence" value="ECO:0007669"/>
    <property type="project" value="UniProtKB-ARBA"/>
</dbReference>
<dbReference type="Proteomes" id="UP000007383">
    <property type="component" value="Chromosome"/>
</dbReference>
<dbReference type="InterPro" id="IPR000914">
    <property type="entry name" value="SBP_5_dom"/>
</dbReference>
<dbReference type="PIRSF" id="PIRSF002741">
    <property type="entry name" value="MppA"/>
    <property type="match status" value="1"/>
</dbReference>
<evidence type="ECO:0000256" key="2">
    <source>
        <dbReference type="ARBA" id="ARBA00022448"/>
    </source>
</evidence>
<dbReference type="OrthoDB" id="9772924at2"/>
<comment type="similarity">
    <text evidence="1">Belongs to the bacterial solute-binding protein 5 family.</text>
</comment>
<proteinExistence type="inferred from homology"/>
<dbReference type="Gene3D" id="3.10.105.10">
    <property type="entry name" value="Dipeptide-binding Protein, Domain 3"/>
    <property type="match status" value="1"/>
</dbReference>
<dbReference type="GO" id="GO:0015833">
    <property type="term" value="P:peptide transport"/>
    <property type="evidence" value="ECO:0007669"/>
    <property type="project" value="TreeGrafter"/>
</dbReference>
<dbReference type="GO" id="GO:0043190">
    <property type="term" value="C:ATP-binding cassette (ABC) transporter complex"/>
    <property type="evidence" value="ECO:0007669"/>
    <property type="project" value="InterPro"/>
</dbReference>
<dbReference type="STRING" id="889378.Spiaf_2074"/>
<dbReference type="Pfam" id="PF00496">
    <property type="entry name" value="SBP_bac_5"/>
    <property type="match status" value="1"/>
</dbReference>
<feature type="transmembrane region" description="Helical" evidence="4">
    <location>
        <begin position="7"/>
        <end position="25"/>
    </location>
</feature>